<feature type="compositionally biased region" description="Basic and acidic residues" evidence="1">
    <location>
        <begin position="328"/>
        <end position="339"/>
    </location>
</feature>
<protein>
    <recommendedName>
        <fullName evidence="3">START domain-containing protein</fullName>
    </recommendedName>
</protein>
<feature type="region of interest" description="Disordered" evidence="1">
    <location>
        <begin position="311"/>
        <end position="339"/>
    </location>
</feature>
<evidence type="ECO:0008006" key="3">
    <source>
        <dbReference type="Google" id="ProtNLM"/>
    </source>
</evidence>
<feature type="compositionally biased region" description="Basic and acidic residues" evidence="1">
    <location>
        <begin position="311"/>
        <end position="320"/>
    </location>
</feature>
<name>A0A2N9I848_FAGSY</name>
<dbReference type="InterPro" id="IPR023393">
    <property type="entry name" value="START-like_dom_sf"/>
</dbReference>
<dbReference type="AlphaFoldDB" id="A0A2N9I848"/>
<feature type="compositionally biased region" description="Polar residues" evidence="1">
    <location>
        <begin position="439"/>
        <end position="449"/>
    </location>
</feature>
<dbReference type="Gene3D" id="3.30.530.20">
    <property type="match status" value="1"/>
</dbReference>
<proteinExistence type="predicted"/>
<dbReference type="EMBL" id="OIVN01005375">
    <property type="protein sequence ID" value="SPD22167.1"/>
    <property type="molecule type" value="Genomic_DNA"/>
</dbReference>
<dbReference type="PANTHER" id="PTHR34560">
    <property type="entry name" value="POLYKETIDE CYCLASE/DEHYDRASE/LIPID TRANSPORT SUPERFAMILY PROTEIN"/>
    <property type="match status" value="1"/>
</dbReference>
<dbReference type="SUPFAM" id="SSF55961">
    <property type="entry name" value="Bet v1-like"/>
    <property type="match status" value="1"/>
</dbReference>
<accession>A0A2N9I848</accession>
<organism evidence="2">
    <name type="scientific">Fagus sylvatica</name>
    <name type="common">Beechnut</name>
    <dbReference type="NCBI Taxonomy" id="28930"/>
    <lineage>
        <taxon>Eukaryota</taxon>
        <taxon>Viridiplantae</taxon>
        <taxon>Streptophyta</taxon>
        <taxon>Embryophyta</taxon>
        <taxon>Tracheophyta</taxon>
        <taxon>Spermatophyta</taxon>
        <taxon>Magnoliopsida</taxon>
        <taxon>eudicotyledons</taxon>
        <taxon>Gunneridae</taxon>
        <taxon>Pentapetalae</taxon>
        <taxon>rosids</taxon>
        <taxon>fabids</taxon>
        <taxon>Fagales</taxon>
        <taxon>Fagaceae</taxon>
        <taxon>Fagus</taxon>
    </lineage>
</organism>
<feature type="region of interest" description="Disordered" evidence="1">
    <location>
        <begin position="433"/>
        <end position="464"/>
    </location>
</feature>
<evidence type="ECO:0000313" key="2">
    <source>
        <dbReference type="EMBL" id="SPD22167.1"/>
    </source>
</evidence>
<sequence length="846" mass="95929">MEKKRKITQYRERLDKTLASPDLKNEERLKTLVKDQLLLSSKDETKGLNEKLIDKRTAEVSYFLDMLRSVSVNDNEGLKASEKSHAEWKLKQDNEEFRVMYREGPQGTPFHTLLVEGFVDGPVDICLCISWETSLYKKWVKVSWPLSTREVVVHYVLFEYFQDDLIVVLLNSISDSEDIDITTHGFTSEAIPEADDVVRIDVVGGFALQKVTPERSYFRTIANMDIKLDFVPPSLINFISRQLIGNGFRLYQKAVSSMFKSDEDFSKALGDPLYTKIREALYSTNVSKRSVEGKELKSDACILPEEHLIGSTQDDMRDTNPGEEESEESRHFEEDSKDIDQISTKEFIESSNVNGNRKILIRPEVEQALGTLEKVISMVREYGFNAQTRFSSGVTSEEPPIMEKGLLKDSNSSEDERVCSNGEVIVEVSKKEIIERTSQEQPRNSSSNHSFRRAGSNSHSREVNHNKVAPASPEQYVSVPSEANQVALCSPGNGNVTTEPIWEASVCAKILSDPLQLGPRAKTLRQEVHFSYHMQLSDRQEFLRSSRNLSQKMTPWHKEHSDGLCSQDHILRTQARLCARPVPLKNRHIHAQQGTLGSPRIYRGQPESRSENCPQTDQKHPGGLCSRGHISQVQARISANPEPCKSRQRKLSDGTKNVKIRHRELGQICARTGTRFEKKRAGSKTHFFSRTAAFARRVFPARNKLIREPGCVGKIMTPATMWNSRFADNIPRLTGSEKCTKTAPTPRLPGAITPSSELRFAQTLYRWKEDVESFPKICRMTHFEFRKTSKTAPENRIKKDTRTEIEEDSRSCWRGRIRLPRGSTTTRAGPSCAAHDGPARGVHGFL</sequence>
<dbReference type="PANTHER" id="PTHR34560:SF1">
    <property type="entry name" value="START DOMAIN-CONTAINING PROTEIN"/>
    <property type="match status" value="1"/>
</dbReference>
<feature type="region of interest" description="Disordered" evidence="1">
    <location>
        <begin position="588"/>
        <end position="624"/>
    </location>
</feature>
<reference evidence="2" key="1">
    <citation type="submission" date="2018-02" db="EMBL/GenBank/DDBJ databases">
        <authorList>
            <person name="Cohen D.B."/>
            <person name="Kent A.D."/>
        </authorList>
    </citation>
    <scope>NUCLEOTIDE SEQUENCE</scope>
</reference>
<gene>
    <name evidence="2" type="ORF">FSB_LOCUS50049</name>
</gene>
<evidence type="ECO:0000256" key="1">
    <source>
        <dbReference type="SAM" id="MobiDB-lite"/>
    </source>
</evidence>